<dbReference type="Gene3D" id="2.80.10.50">
    <property type="match status" value="2"/>
</dbReference>
<keyword evidence="1" id="KW-0732">Signal</keyword>
<sequence length="197" mass="20211">MRREVRFFAPAALLTALLVSALATALTGAPASAAVGAVGVSKASGTASPADVPLTGRRWGNVNSGLCLAYDVESRGAARQESCFNGAGADNTIFWEDVNTGGDTYEIKNKHNGQCLSIAGGSSNDGAAAFVFTCNGTADQLFKLVPVPQPIPGLVYFEIVNVNSGKCVSVGGGRTNLGAWVIQWTCAGTGAQLWRAA</sequence>
<dbReference type="SUPFAM" id="SSF50370">
    <property type="entry name" value="Ricin B-like lectins"/>
    <property type="match status" value="1"/>
</dbReference>
<feature type="signal peptide" evidence="1">
    <location>
        <begin position="1"/>
        <end position="25"/>
    </location>
</feature>
<dbReference type="CDD" id="cd00161">
    <property type="entry name" value="beta-trefoil_Ricin-like"/>
    <property type="match status" value="1"/>
</dbReference>
<proteinExistence type="predicted"/>
<dbReference type="Pfam" id="PF14200">
    <property type="entry name" value="RicinB_lectin_2"/>
    <property type="match status" value="2"/>
</dbReference>
<reference evidence="3 4" key="1">
    <citation type="submission" date="2019-08" db="EMBL/GenBank/DDBJ databases">
        <title>Actinomadura sp. nov. CYP1-5 isolated from mountain soil.</title>
        <authorList>
            <person name="Songsumanus A."/>
            <person name="Kuncharoen N."/>
            <person name="Kudo T."/>
            <person name="Yuki M."/>
            <person name="Igarashi Y."/>
            <person name="Tanasupawat S."/>
        </authorList>
    </citation>
    <scope>NUCLEOTIDE SEQUENCE [LARGE SCALE GENOMIC DNA]</scope>
    <source>
        <strain evidence="3 4">CYP1-5</strain>
    </source>
</reference>
<comment type="caution">
    <text evidence="3">The sequence shown here is derived from an EMBL/GenBank/DDBJ whole genome shotgun (WGS) entry which is preliminary data.</text>
</comment>
<evidence type="ECO:0000256" key="1">
    <source>
        <dbReference type="SAM" id="SignalP"/>
    </source>
</evidence>
<dbReference type="PROSITE" id="PS50231">
    <property type="entry name" value="RICIN_B_LECTIN"/>
    <property type="match status" value="1"/>
</dbReference>
<evidence type="ECO:0000313" key="3">
    <source>
        <dbReference type="EMBL" id="TYK47041.1"/>
    </source>
</evidence>
<dbReference type="InterPro" id="IPR035992">
    <property type="entry name" value="Ricin_B-like_lectins"/>
</dbReference>
<organism evidence="3 4">
    <name type="scientific">Actinomadura decatromicini</name>
    <dbReference type="NCBI Taxonomy" id="2604572"/>
    <lineage>
        <taxon>Bacteria</taxon>
        <taxon>Bacillati</taxon>
        <taxon>Actinomycetota</taxon>
        <taxon>Actinomycetes</taxon>
        <taxon>Streptosporangiales</taxon>
        <taxon>Thermomonosporaceae</taxon>
        <taxon>Actinomadura</taxon>
    </lineage>
</organism>
<dbReference type="InterPro" id="IPR000772">
    <property type="entry name" value="Ricin_B_lectin"/>
</dbReference>
<protein>
    <submittedName>
        <fullName evidence="3">RICIN domain-containing protein</fullName>
    </submittedName>
</protein>
<feature type="domain" description="Ricin B lectin" evidence="2">
    <location>
        <begin position="61"/>
        <end position="128"/>
    </location>
</feature>
<name>A0A5D3FFL4_9ACTN</name>
<feature type="domain" description="Ricin B lectin" evidence="2">
    <location>
        <begin position="156"/>
        <end position="195"/>
    </location>
</feature>
<dbReference type="EMBL" id="VSRQ01000005">
    <property type="protein sequence ID" value="TYK47041.1"/>
    <property type="molecule type" value="Genomic_DNA"/>
</dbReference>
<keyword evidence="4" id="KW-1185">Reference proteome</keyword>
<feature type="chain" id="PRO_5038689745" evidence="1">
    <location>
        <begin position="26"/>
        <end position="197"/>
    </location>
</feature>
<evidence type="ECO:0000313" key="4">
    <source>
        <dbReference type="Proteomes" id="UP000323505"/>
    </source>
</evidence>
<accession>A0A5D3FFL4</accession>
<evidence type="ECO:0000259" key="2">
    <source>
        <dbReference type="Pfam" id="PF14200"/>
    </source>
</evidence>
<gene>
    <name evidence="3" type="ORF">FXF68_24855</name>
</gene>
<dbReference type="AlphaFoldDB" id="A0A5D3FFL4"/>
<dbReference type="RefSeq" id="WP_148763159.1">
    <property type="nucleotide sequence ID" value="NZ_VSRQ01000005.1"/>
</dbReference>
<dbReference type="Proteomes" id="UP000323505">
    <property type="component" value="Unassembled WGS sequence"/>
</dbReference>